<reference evidence="2 3" key="1">
    <citation type="submission" date="2016-11" db="EMBL/GenBank/DDBJ databases">
        <authorList>
            <person name="Jaros S."/>
            <person name="Januszkiewicz K."/>
            <person name="Wedrychowicz H."/>
        </authorList>
    </citation>
    <scope>NUCLEOTIDE SEQUENCE [LARGE SCALE GENOMIC DNA]</scope>
    <source>
        <strain evidence="2 3">DSM 29589</strain>
    </source>
</reference>
<dbReference type="AlphaFoldDB" id="A0A1M7DQA9"/>
<keyword evidence="1" id="KW-0472">Membrane</keyword>
<dbReference type="RefSeq" id="WP_159437817.1">
    <property type="nucleotide sequence ID" value="NZ_BMLR01000006.1"/>
</dbReference>
<evidence type="ECO:0000313" key="3">
    <source>
        <dbReference type="Proteomes" id="UP000183974"/>
    </source>
</evidence>
<evidence type="ECO:0000256" key="1">
    <source>
        <dbReference type="SAM" id="Phobius"/>
    </source>
</evidence>
<gene>
    <name evidence="2" type="ORF">SAMN05444398_1062</name>
</gene>
<protein>
    <submittedName>
        <fullName evidence="2">Uncharacterized protein</fullName>
    </submittedName>
</protein>
<keyword evidence="1" id="KW-0812">Transmembrane</keyword>
<dbReference type="STRING" id="337701.SAMN05444398_1062"/>
<dbReference type="Proteomes" id="UP000183974">
    <property type="component" value="Unassembled WGS sequence"/>
</dbReference>
<dbReference type="OrthoDB" id="9975876at2"/>
<sequence>MYPCCAYDPGLLLFAMSEDGIEHISEHDALTNAVALLASVSAFVLLALVS</sequence>
<feature type="transmembrane region" description="Helical" evidence="1">
    <location>
        <begin position="29"/>
        <end position="49"/>
    </location>
</feature>
<dbReference type="EMBL" id="FRBR01000006">
    <property type="protein sequence ID" value="SHL81676.1"/>
    <property type="molecule type" value="Genomic_DNA"/>
</dbReference>
<evidence type="ECO:0000313" key="2">
    <source>
        <dbReference type="EMBL" id="SHL81676.1"/>
    </source>
</evidence>
<keyword evidence="3" id="KW-1185">Reference proteome</keyword>
<accession>A0A1M7DQA9</accession>
<name>A0A1M7DQA9_9RHOB</name>
<proteinExistence type="predicted"/>
<keyword evidence="1" id="KW-1133">Transmembrane helix</keyword>
<organism evidence="2 3">
    <name type="scientific">Roseovarius pacificus</name>
    <dbReference type="NCBI Taxonomy" id="337701"/>
    <lineage>
        <taxon>Bacteria</taxon>
        <taxon>Pseudomonadati</taxon>
        <taxon>Pseudomonadota</taxon>
        <taxon>Alphaproteobacteria</taxon>
        <taxon>Rhodobacterales</taxon>
        <taxon>Roseobacteraceae</taxon>
        <taxon>Roseovarius</taxon>
    </lineage>
</organism>